<reference evidence="5 6" key="1">
    <citation type="submission" date="2019-10" db="EMBL/GenBank/DDBJ databases">
        <title>Whole genome shotgun sequence of Acrocarpospora corrugata NBRC 13972.</title>
        <authorList>
            <person name="Ichikawa N."/>
            <person name="Kimura A."/>
            <person name="Kitahashi Y."/>
            <person name="Komaki H."/>
            <person name="Oguchi A."/>
        </authorList>
    </citation>
    <scope>NUCLEOTIDE SEQUENCE [LARGE SCALE GENOMIC DNA]</scope>
    <source>
        <strain evidence="5 6">NBRC 13972</strain>
    </source>
</reference>
<dbReference type="EMBL" id="BLAD01000042">
    <property type="protein sequence ID" value="GER99874.1"/>
    <property type="molecule type" value="Genomic_DNA"/>
</dbReference>
<dbReference type="AlphaFoldDB" id="A0A5M3VSY1"/>
<proteinExistence type="inferred from homology"/>
<evidence type="ECO:0000313" key="5">
    <source>
        <dbReference type="EMBL" id="GER99874.1"/>
    </source>
</evidence>
<evidence type="ECO:0000256" key="2">
    <source>
        <dbReference type="ARBA" id="ARBA00023002"/>
    </source>
</evidence>
<dbReference type="GO" id="GO:0016491">
    <property type="term" value="F:oxidoreductase activity"/>
    <property type="evidence" value="ECO:0007669"/>
    <property type="project" value="UniProtKB-KW"/>
</dbReference>
<feature type="region of interest" description="Disordered" evidence="4">
    <location>
        <begin position="272"/>
        <end position="325"/>
    </location>
</feature>
<evidence type="ECO:0000256" key="3">
    <source>
        <dbReference type="RuleBase" id="RU000363"/>
    </source>
</evidence>
<name>A0A5M3VSY1_9ACTN</name>
<dbReference type="PRINTS" id="PR00080">
    <property type="entry name" value="SDRFAMILY"/>
</dbReference>
<dbReference type="NCBIfam" id="TIGR02276">
    <property type="entry name" value="beta_rpt_yvtn"/>
    <property type="match status" value="2"/>
</dbReference>
<evidence type="ECO:0000313" key="6">
    <source>
        <dbReference type="Proteomes" id="UP000334990"/>
    </source>
</evidence>
<comment type="similarity">
    <text evidence="1 3">Belongs to the short-chain dehydrogenases/reductases (SDR) family.</text>
</comment>
<evidence type="ECO:0008006" key="7">
    <source>
        <dbReference type="Google" id="ProtNLM"/>
    </source>
</evidence>
<protein>
    <recommendedName>
        <fullName evidence="7">Oxidoreductase</fullName>
    </recommendedName>
</protein>
<dbReference type="Gene3D" id="3.40.50.720">
    <property type="entry name" value="NAD(P)-binding Rossmann-like Domain"/>
    <property type="match status" value="1"/>
</dbReference>
<dbReference type="Pfam" id="PF00106">
    <property type="entry name" value="adh_short"/>
    <property type="match status" value="1"/>
</dbReference>
<dbReference type="SUPFAM" id="SSF51735">
    <property type="entry name" value="NAD(P)-binding Rossmann-fold domains"/>
    <property type="match status" value="1"/>
</dbReference>
<dbReference type="InterPro" id="IPR002347">
    <property type="entry name" value="SDR_fam"/>
</dbReference>
<dbReference type="InterPro" id="IPR011048">
    <property type="entry name" value="Haem_d1_sf"/>
</dbReference>
<dbReference type="PRINTS" id="PR00081">
    <property type="entry name" value="GDHRDH"/>
</dbReference>
<dbReference type="Proteomes" id="UP000334990">
    <property type="component" value="Unassembled WGS sequence"/>
</dbReference>
<evidence type="ECO:0000256" key="1">
    <source>
        <dbReference type="ARBA" id="ARBA00006484"/>
    </source>
</evidence>
<gene>
    <name evidence="5" type="ORF">Acor_19380</name>
</gene>
<dbReference type="CDD" id="cd05233">
    <property type="entry name" value="SDR_c"/>
    <property type="match status" value="1"/>
</dbReference>
<dbReference type="Gene3D" id="2.130.10.10">
    <property type="entry name" value="YVTN repeat-like/Quinoprotein amine dehydrogenase"/>
    <property type="match status" value="1"/>
</dbReference>
<evidence type="ECO:0000256" key="4">
    <source>
        <dbReference type="SAM" id="MobiDB-lite"/>
    </source>
</evidence>
<keyword evidence="2" id="KW-0560">Oxidoreductase</keyword>
<keyword evidence="6" id="KW-1185">Reference proteome</keyword>
<dbReference type="PANTHER" id="PTHR42901">
    <property type="entry name" value="ALCOHOL DEHYDROGENASE"/>
    <property type="match status" value="1"/>
</dbReference>
<dbReference type="InterPro" id="IPR015943">
    <property type="entry name" value="WD40/YVTN_repeat-like_dom_sf"/>
</dbReference>
<organism evidence="5 6">
    <name type="scientific">Acrocarpospora corrugata</name>
    <dbReference type="NCBI Taxonomy" id="35763"/>
    <lineage>
        <taxon>Bacteria</taxon>
        <taxon>Bacillati</taxon>
        <taxon>Actinomycetota</taxon>
        <taxon>Actinomycetes</taxon>
        <taxon>Streptosporangiales</taxon>
        <taxon>Streptosporangiaceae</taxon>
        <taxon>Acrocarpospora</taxon>
    </lineage>
</organism>
<dbReference type="PANTHER" id="PTHR42901:SF1">
    <property type="entry name" value="ALCOHOL DEHYDROGENASE"/>
    <property type="match status" value="1"/>
</dbReference>
<sequence length="340" mass="34835">MLPADLAAPDATPRIVAELTTRGIAIDLLVNSAGFGTAGRFAEISPEREPDQHMVNVVALVDLTHALLPAMLARGSGAVVNIGSTAGFAIAPYFAIYASSKTFVLNFSLALWSELRGTGVKVLAVAPGPVDTEFFDVVGTREAALGAKLSRPITTEAASSTASTALLSGTAISTTGSAQPVVLATIDVGLNPRGVAFTPGWHHAYVANSCSNTVSVIDVRRRTVTATIPVGLFPYGVAFTPSGRTAYVANSDSDTVSVLDTATGAVTARLRTSAQAPRPLAGPGRPPSPGSWTPPGVAPEPADRGRPWVPANPRVHNLTDHPNGPVSTLGFAGTLGFLGA</sequence>
<dbReference type="SUPFAM" id="SSF51004">
    <property type="entry name" value="C-terminal (heme d1) domain of cytochrome cd1-nitrite reductase"/>
    <property type="match status" value="1"/>
</dbReference>
<comment type="caution">
    <text evidence="5">The sequence shown here is derived from an EMBL/GenBank/DDBJ whole genome shotgun (WGS) entry which is preliminary data.</text>
</comment>
<dbReference type="InterPro" id="IPR036291">
    <property type="entry name" value="NAD(P)-bd_dom_sf"/>
</dbReference>
<dbReference type="InterPro" id="IPR011964">
    <property type="entry name" value="YVTN_b-propeller_repeat"/>
</dbReference>
<accession>A0A5M3VSY1</accession>